<dbReference type="Proteomes" id="UP000636960">
    <property type="component" value="Unassembled WGS sequence"/>
</dbReference>
<proteinExistence type="predicted"/>
<dbReference type="EMBL" id="BOMV01000089">
    <property type="protein sequence ID" value="GIF00656.1"/>
    <property type="molecule type" value="Genomic_DNA"/>
</dbReference>
<comment type="caution">
    <text evidence="2">The sequence shown here is derived from an EMBL/GenBank/DDBJ whole genome shotgun (WGS) entry which is preliminary data.</text>
</comment>
<dbReference type="PANTHER" id="PTHR43319:SF3">
    <property type="entry name" value="BETA-LACTAMASE-RELATED DOMAIN-CONTAINING PROTEIN"/>
    <property type="match status" value="1"/>
</dbReference>
<accession>A0A919N166</accession>
<organism evidence="2 3">
    <name type="scientific">Paractinoplanes rishiriensis</name>
    <dbReference type="NCBI Taxonomy" id="1050105"/>
    <lineage>
        <taxon>Bacteria</taxon>
        <taxon>Bacillati</taxon>
        <taxon>Actinomycetota</taxon>
        <taxon>Actinomycetes</taxon>
        <taxon>Micromonosporales</taxon>
        <taxon>Micromonosporaceae</taxon>
        <taxon>Paractinoplanes</taxon>
    </lineage>
</organism>
<dbReference type="AlphaFoldDB" id="A0A919N166"/>
<gene>
    <name evidence="2" type="primary">lipP</name>
    <name evidence="2" type="ORF">Ari01nite_81200</name>
</gene>
<dbReference type="InterPro" id="IPR012338">
    <property type="entry name" value="Beta-lactam/transpept-like"/>
</dbReference>
<evidence type="ECO:0000313" key="3">
    <source>
        <dbReference type="Proteomes" id="UP000636960"/>
    </source>
</evidence>
<keyword evidence="3" id="KW-1185">Reference proteome</keyword>
<reference evidence="2" key="1">
    <citation type="submission" date="2021-01" db="EMBL/GenBank/DDBJ databases">
        <title>Whole genome shotgun sequence of Actinoplanes rishiriensis NBRC 108556.</title>
        <authorList>
            <person name="Komaki H."/>
            <person name="Tamura T."/>
        </authorList>
    </citation>
    <scope>NUCLEOTIDE SEQUENCE</scope>
    <source>
        <strain evidence="2">NBRC 108556</strain>
    </source>
</reference>
<evidence type="ECO:0000313" key="2">
    <source>
        <dbReference type="EMBL" id="GIF00656.1"/>
    </source>
</evidence>
<dbReference type="Pfam" id="PF00144">
    <property type="entry name" value="Beta-lactamase"/>
    <property type="match status" value="1"/>
</dbReference>
<name>A0A919N166_9ACTN</name>
<dbReference type="Gene3D" id="3.40.710.10">
    <property type="entry name" value="DD-peptidase/beta-lactamase superfamily"/>
    <property type="match status" value="1"/>
</dbReference>
<evidence type="ECO:0000259" key="1">
    <source>
        <dbReference type="Pfam" id="PF00144"/>
    </source>
</evidence>
<dbReference type="InterPro" id="IPR052907">
    <property type="entry name" value="Beta-lactamase/esterase"/>
</dbReference>
<dbReference type="InterPro" id="IPR001466">
    <property type="entry name" value="Beta-lactam-related"/>
</dbReference>
<dbReference type="RefSeq" id="WP_203788689.1">
    <property type="nucleotide sequence ID" value="NZ_BOMV01000089.1"/>
</dbReference>
<dbReference type="SUPFAM" id="SSF56601">
    <property type="entry name" value="beta-lactamase/transpeptidase-like"/>
    <property type="match status" value="1"/>
</dbReference>
<protein>
    <submittedName>
        <fullName evidence="2">Carboxylesterase</fullName>
    </submittedName>
</protein>
<feature type="domain" description="Beta-lactamase-related" evidence="1">
    <location>
        <begin position="4"/>
        <end position="355"/>
    </location>
</feature>
<dbReference type="PANTHER" id="PTHR43319">
    <property type="entry name" value="BETA-LACTAMASE-RELATED"/>
    <property type="match status" value="1"/>
</dbReference>
<sequence length="387" mass="42396">MGDLFADFLRSGRDIGASLGVYRGGRPVVEIWGGHVDRERTRLWERDTVTPIASISKSLVTAAVLLLIERGVIDLERPIAEYWPDFGQADKAEIPVHLVLAHRSGLAALDRSVSNDDAVALDTVLRRIERQRLWWNPGNRHGYHAVTYGYILSGLVKAVTGRTVGRFFAEEIAAPYQLDLHLGLPVDQHDRVAPMLGPSQSQAFRSLLNPMWLSYALGVLDRRSVSYHATFGGSDAGFNDHAELTRYEVEDGSAGGVGRGIALARLYAALIGPVDGHQLISADLMNTARQPQASGRDEVLRMRTDWGLGFQLPGGPMWPSVGVAGLFGHTGASGSLAFADTEHELAFGYTPNYWSELSHTGRQPQFRFTALTEAVYAAAGIRRWPAR</sequence>